<proteinExistence type="predicted"/>
<sequence>MVTSSKHDDENKDPLKQAIWQDAALIAALQKLDSQTQVNQPTQAEPSQEKPFWLWGSALAASIIVAVVGVMQLSSEVTPEASSLVAAQQYFATEATDITLSDGSEVALNTHTNLQFNENDKARQATLSKGEAYFSVKRDEHRPFTINTGNATISVLGTAFNIDKTLRETTIDVFHGKVAVTTPDNAQRIELVKGQRARVHNNHIIVSTFKAQQPDWQLGWLDLENVTINDAIFQLNRYTDKPLVLSNVDANLRVSGRFKTADVLGAASLIAQLNQLELNQYNDSIVLSADPKLEFK</sequence>
<dbReference type="InterPro" id="IPR006860">
    <property type="entry name" value="FecR"/>
</dbReference>
<comment type="caution">
    <text evidence="3">The sequence shown here is derived from an EMBL/GenBank/DDBJ whole genome shotgun (WGS) entry which is preliminary data.</text>
</comment>
<keyword evidence="1" id="KW-1133">Transmembrane helix</keyword>
<dbReference type="PANTHER" id="PTHR30273:SF2">
    <property type="entry name" value="PROTEIN FECR"/>
    <property type="match status" value="1"/>
</dbReference>
<keyword evidence="4" id="KW-1185">Reference proteome</keyword>
<reference evidence="3 4" key="1">
    <citation type="submission" date="2020-07" db="EMBL/GenBank/DDBJ databases">
        <title>Halophilic bacteria isolated from french cheeses.</title>
        <authorList>
            <person name="Kothe C.I."/>
            <person name="Farah-Kraiem B."/>
            <person name="Renault P."/>
            <person name="Dridi B."/>
        </authorList>
    </citation>
    <scope>NUCLEOTIDE SEQUENCE [LARGE SCALE GENOMIC DNA]</scope>
    <source>
        <strain evidence="3 4">FME14</strain>
    </source>
</reference>
<dbReference type="Proteomes" id="UP000707245">
    <property type="component" value="Unassembled WGS sequence"/>
</dbReference>
<organism evidence="3 4">
    <name type="scientific">Pseudoalteromonas prydzensis</name>
    <dbReference type="NCBI Taxonomy" id="182141"/>
    <lineage>
        <taxon>Bacteria</taxon>
        <taxon>Pseudomonadati</taxon>
        <taxon>Pseudomonadota</taxon>
        <taxon>Gammaproteobacteria</taxon>
        <taxon>Alteromonadales</taxon>
        <taxon>Pseudoalteromonadaceae</taxon>
        <taxon>Pseudoalteromonas</taxon>
    </lineage>
</organism>
<dbReference type="PIRSF" id="PIRSF018266">
    <property type="entry name" value="FecR"/>
    <property type="match status" value="1"/>
</dbReference>
<keyword evidence="1" id="KW-0472">Membrane</keyword>
<dbReference type="PANTHER" id="PTHR30273">
    <property type="entry name" value="PERIPLASMIC SIGNAL SENSOR AND SIGMA FACTOR ACTIVATOR FECR-RELATED"/>
    <property type="match status" value="1"/>
</dbReference>
<evidence type="ECO:0000259" key="2">
    <source>
        <dbReference type="Pfam" id="PF04773"/>
    </source>
</evidence>
<keyword evidence="1" id="KW-0812">Transmembrane</keyword>
<dbReference type="Gene3D" id="2.60.120.1440">
    <property type="match status" value="1"/>
</dbReference>
<evidence type="ECO:0000256" key="1">
    <source>
        <dbReference type="SAM" id="Phobius"/>
    </source>
</evidence>
<protein>
    <submittedName>
        <fullName evidence="3">FecR domain-containing protein</fullName>
    </submittedName>
</protein>
<evidence type="ECO:0000313" key="4">
    <source>
        <dbReference type="Proteomes" id="UP000707245"/>
    </source>
</evidence>
<dbReference type="EMBL" id="RRZA01000001">
    <property type="protein sequence ID" value="MBE0455897.1"/>
    <property type="molecule type" value="Genomic_DNA"/>
</dbReference>
<dbReference type="RefSeq" id="WP_192540152.1">
    <property type="nucleotide sequence ID" value="NZ_JBQELX010000016.1"/>
</dbReference>
<dbReference type="Pfam" id="PF04773">
    <property type="entry name" value="FecR"/>
    <property type="match status" value="1"/>
</dbReference>
<evidence type="ECO:0000313" key="3">
    <source>
        <dbReference type="EMBL" id="MBE0455897.1"/>
    </source>
</evidence>
<name>A0ABR9FGN9_9GAMM</name>
<feature type="domain" description="FecR protein" evidence="2">
    <location>
        <begin position="93"/>
        <end position="178"/>
    </location>
</feature>
<accession>A0ABR9FGN9</accession>
<gene>
    <name evidence="3" type="ORF">EI167_00175</name>
</gene>
<dbReference type="InterPro" id="IPR012373">
    <property type="entry name" value="Ferrdict_sens_TM"/>
</dbReference>
<feature type="transmembrane region" description="Helical" evidence="1">
    <location>
        <begin position="52"/>
        <end position="73"/>
    </location>
</feature>